<reference evidence="2 3" key="1">
    <citation type="submission" date="2018-03" db="EMBL/GenBank/DDBJ databases">
        <title>Genomic Encyclopedia of Archaeal and Bacterial Type Strains, Phase II (KMG-II): from individual species to whole genera.</title>
        <authorList>
            <person name="Goeker M."/>
        </authorList>
    </citation>
    <scope>NUCLEOTIDE SEQUENCE [LARGE SCALE GENOMIC DNA]</scope>
    <source>
        <strain evidence="2 3">DSM 44720</strain>
    </source>
</reference>
<dbReference type="Pfam" id="PF01978">
    <property type="entry name" value="TrmB"/>
    <property type="match status" value="1"/>
</dbReference>
<evidence type="ECO:0000313" key="3">
    <source>
        <dbReference type="Proteomes" id="UP000239494"/>
    </source>
</evidence>
<dbReference type="Proteomes" id="UP000239494">
    <property type="component" value="Unassembled WGS sequence"/>
</dbReference>
<evidence type="ECO:0000259" key="1">
    <source>
        <dbReference type="SMART" id="SM00421"/>
    </source>
</evidence>
<sequence>MVNNASVFEHLGVTPEQSRVYEVLVRVGTCTVDEIAAELPDLAAGPVVESLAALGLVQRRSGDPAVWQAVAPDLAVEMLIAAREDGHRRARAEALPLMELYLRGRDEQHQDDSGMVEVVTGAGAVRDLWVTLLAGARTEVCVLDQPPYVSPPEDHVALEVDTRARQVQWRVIYDRSSVELPGRLAEIVHLVAAGERARVTPTLPFKLGLVDARVAVLPIASDGVVDKVLLIRPSALLDVLISTFDLYWDRGIPFTPRSVAGGAADEVADPQLLALLAAGLTDESIARQLGLAPRTVQRRVRQLMDRSGAQTRFQAGVQAMRRGWL</sequence>
<name>A0A2T0SMA9_9PSEU</name>
<accession>A0A2T0SMA9</accession>
<gene>
    <name evidence="2" type="ORF">CLV43_11657</name>
</gene>
<dbReference type="GO" id="GO:0003677">
    <property type="term" value="F:DNA binding"/>
    <property type="evidence" value="ECO:0007669"/>
    <property type="project" value="InterPro"/>
</dbReference>
<dbReference type="PANTHER" id="PTHR34293">
    <property type="entry name" value="HTH-TYPE TRANSCRIPTIONAL REGULATOR TRMBL2"/>
    <property type="match status" value="1"/>
</dbReference>
<dbReference type="AlphaFoldDB" id="A0A2T0SMA9"/>
<dbReference type="InterPro" id="IPR036390">
    <property type="entry name" value="WH_DNA-bd_sf"/>
</dbReference>
<dbReference type="InterPro" id="IPR000792">
    <property type="entry name" value="Tscrpt_reg_LuxR_C"/>
</dbReference>
<organism evidence="2 3">
    <name type="scientific">Umezawaea tangerina</name>
    <dbReference type="NCBI Taxonomy" id="84725"/>
    <lineage>
        <taxon>Bacteria</taxon>
        <taxon>Bacillati</taxon>
        <taxon>Actinomycetota</taxon>
        <taxon>Actinomycetes</taxon>
        <taxon>Pseudonocardiales</taxon>
        <taxon>Pseudonocardiaceae</taxon>
        <taxon>Umezawaea</taxon>
    </lineage>
</organism>
<comment type="caution">
    <text evidence="2">The sequence shown here is derived from an EMBL/GenBank/DDBJ whole genome shotgun (WGS) entry which is preliminary data.</text>
</comment>
<dbReference type="InterPro" id="IPR036388">
    <property type="entry name" value="WH-like_DNA-bd_sf"/>
</dbReference>
<dbReference type="GO" id="GO:0006355">
    <property type="term" value="P:regulation of DNA-templated transcription"/>
    <property type="evidence" value="ECO:0007669"/>
    <property type="project" value="InterPro"/>
</dbReference>
<dbReference type="Gene3D" id="1.10.10.10">
    <property type="entry name" value="Winged helix-like DNA-binding domain superfamily/Winged helix DNA-binding domain"/>
    <property type="match status" value="2"/>
</dbReference>
<dbReference type="EMBL" id="PVTF01000016">
    <property type="protein sequence ID" value="PRY34550.1"/>
    <property type="molecule type" value="Genomic_DNA"/>
</dbReference>
<protein>
    <submittedName>
        <fullName evidence="2">Sugar-specific transcriptional regulator TrmB</fullName>
    </submittedName>
</protein>
<dbReference type="PANTHER" id="PTHR34293:SF1">
    <property type="entry name" value="HTH-TYPE TRANSCRIPTIONAL REGULATOR TRMBL2"/>
    <property type="match status" value="1"/>
</dbReference>
<evidence type="ECO:0000313" key="2">
    <source>
        <dbReference type="EMBL" id="PRY34550.1"/>
    </source>
</evidence>
<dbReference type="InterPro" id="IPR051797">
    <property type="entry name" value="TrmB-like"/>
</dbReference>
<feature type="domain" description="HTH luxR-type" evidence="1">
    <location>
        <begin position="271"/>
        <end position="319"/>
    </location>
</feature>
<dbReference type="Pfam" id="PF00196">
    <property type="entry name" value="GerE"/>
    <property type="match status" value="1"/>
</dbReference>
<dbReference type="SMART" id="SM00421">
    <property type="entry name" value="HTH_LUXR"/>
    <property type="match status" value="1"/>
</dbReference>
<dbReference type="InterPro" id="IPR002831">
    <property type="entry name" value="Tscrpt_reg_TrmB_N"/>
</dbReference>
<keyword evidence="3" id="KW-1185">Reference proteome</keyword>
<dbReference type="SUPFAM" id="SSF46785">
    <property type="entry name" value="Winged helix' DNA-binding domain"/>
    <property type="match status" value="1"/>
</dbReference>
<dbReference type="InterPro" id="IPR016032">
    <property type="entry name" value="Sig_transdc_resp-reg_C-effctor"/>
</dbReference>
<proteinExistence type="predicted"/>
<dbReference type="SUPFAM" id="SSF46894">
    <property type="entry name" value="C-terminal effector domain of the bipartite response regulators"/>
    <property type="match status" value="1"/>
</dbReference>